<evidence type="ECO:0000256" key="4">
    <source>
        <dbReference type="ARBA" id="ARBA00022777"/>
    </source>
</evidence>
<dbReference type="PROSITE" id="PS50032">
    <property type="entry name" value="KA1"/>
    <property type="match status" value="1"/>
</dbReference>
<dbReference type="InterPro" id="IPR008271">
    <property type="entry name" value="Ser/Thr_kinase_AS"/>
</dbReference>
<evidence type="ECO:0000256" key="1">
    <source>
        <dbReference type="ARBA" id="ARBA00022527"/>
    </source>
</evidence>
<keyword evidence="1" id="KW-0723">Serine/threonine-protein kinase</keyword>
<feature type="domain" description="Protein kinase" evidence="8">
    <location>
        <begin position="54"/>
        <end position="316"/>
    </location>
</feature>
<dbReference type="Gene3D" id="3.30.310.80">
    <property type="entry name" value="Kinase associated domain 1, KA1"/>
    <property type="match status" value="1"/>
</dbReference>
<dbReference type="Pfam" id="PF00069">
    <property type="entry name" value="Pkinase"/>
    <property type="match status" value="1"/>
</dbReference>
<gene>
    <name evidence="10" type="ORF">HK100_012789</name>
</gene>
<proteinExistence type="predicted"/>
<sequence>MKREIWISQKVSKQSKETAFKQGKGTFALIESANLARIAMATPKQTHVPMLGPYRLKHTIGEGEFGKVKLAVHSKTGSEVAVKLCKKSQVVATPNGYIKLMREISTLRMVKQHPYIISLIEVIETDVYIAIVMELAKGGELFEHILAKRCLDENESRKLFAEIICAVGYIHSIGIVHRDLKLENILLDANQSVLVTDFGFANKSYGSEELLHTSCGSPCYAAPELVTSEGYVGESADIWSCGVILYSMIAGYLPFDDDPENPDGENISLLYHYIMETKLEFPDHVPKDCRDLINRILVPDPQNRADINEIMEHRWMKPVKAIFEAEIERRKVNKHVFIEAGTLMNFQKMSHIAVAGPEFSKKSPVSTKQYNLPKYTSPVLSANLVQVDHMDVIDEIDPDPALIQRPSIVPSVFNQESTEEKPVPGIVSSTSRSTIGEVDGYVSACASLNDITAASQRDITLANEMHAKEPSYFAEETTAVNSSKTLSAELFSAVVKTRDQDVEMERAHSQIYEAYGIDRTKEIEIGCTEVGKLNIEADAPMTFDEIERSSAESLETGFGGNTDSVEFDVLASYMPAIDVAVPAVDMFNPLMSDGEKMVVDSQYSERVVFESNSKNTAGEEDNFATELPTIHVAEKVRAFNGSQDTLNNIIIPKRVDSALDDGFIYVNGELVHVDDSGLVSGNLSDKFPPVVILNSDDESHKIFFEGTTIEETSMNNAIITTAVSVQEGKSFFAEFMSTARFYEKEIASEPRGILRGSATASSELSRTPTMKRVMIREPSLVSMDDSNSNGHYENHVANVSTKLDKHRSWFSVIGQTRRNASPRNSLYERNSSPKPVGFMERRSDTMASMFRSRSRIDRIIPSPSNSMLAVPTLASSANGDEHSRNSFSDEAKISEPLALNQIAPKKWRSHALSGQLRGTPSLSSDGASNSESTSHTVDMARTGTVMSLSASEYHIHTGSSKSGSLFHWDEKKMRTHAGAVDYRAISHRNPEVLLADLRDMFLERGYEVASRNDTEVGNYRLKVIRPGYVVRRGVSNEEAQEAGIPLSLTDLSKFIAIPDGLLKGSAQPEVVPLAPHITRGISKNAKLKQSSKIGRMLSGLPHSLSKKVKYLKEYGINYNRGFSKKSTVNLAEKVLPQVPNSENIQFVDAIVFYVELQRVLNVPGVCVVDMNRIRGNIWAFKRLYEGLVAEMPLA</sequence>
<dbReference type="Proteomes" id="UP001211907">
    <property type="component" value="Unassembled WGS sequence"/>
</dbReference>
<name>A0AAD5T108_9FUNG</name>
<keyword evidence="2" id="KW-0808">Transferase</keyword>
<evidence type="ECO:0000313" key="11">
    <source>
        <dbReference type="Proteomes" id="UP001211907"/>
    </source>
</evidence>
<feature type="region of interest" description="Disordered" evidence="7">
    <location>
        <begin position="820"/>
        <end position="839"/>
    </location>
</feature>
<dbReference type="InterPro" id="IPR017441">
    <property type="entry name" value="Protein_kinase_ATP_BS"/>
</dbReference>
<dbReference type="InterPro" id="IPR000719">
    <property type="entry name" value="Prot_kinase_dom"/>
</dbReference>
<evidence type="ECO:0000256" key="7">
    <source>
        <dbReference type="SAM" id="MobiDB-lite"/>
    </source>
</evidence>
<feature type="compositionally biased region" description="Polar residues" evidence="7">
    <location>
        <begin position="916"/>
        <end position="936"/>
    </location>
</feature>
<accession>A0AAD5T108</accession>
<evidence type="ECO:0008006" key="12">
    <source>
        <dbReference type="Google" id="ProtNLM"/>
    </source>
</evidence>
<evidence type="ECO:0000256" key="6">
    <source>
        <dbReference type="PROSITE-ProRule" id="PRU10141"/>
    </source>
</evidence>
<protein>
    <recommendedName>
        <fullName evidence="12">Non-specific serine/threonine protein kinase</fullName>
    </recommendedName>
</protein>
<dbReference type="SMART" id="SM00220">
    <property type="entry name" value="S_TKc"/>
    <property type="match status" value="1"/>
</dbReference>
<dbReference type="InterPro" id="IPR001772">
    <property type="entry name" value="KA1_dom"/>
</dbReference>
<dbReference type="FunFam" id="1.10.510.10:FF:000571">
    <property type="entry name" value="Maternal embryonic leucine zipper kinase"/>
    <property type="match status" value="1"/>
</dbReference>
<dbReference type="AlphaFoldDB" id="A0AAD5T108"/>
<feature type="region of interest" description="Disordered" evidence="7">
    <location>
        <begin position="909"/>
        <end position="939"/>
    </location>
</feature>
<feature type="compositionally biased region" description="Polar residues" evidence="7">
    <location>
        <begin position="820"/>
        <end position="833"/>
    </location>
</feature>
<dbReference type="PROSITE" id="PS50011">
    <property type="entry name" value="PROTEIN_KINASE_DOM"/>
    <property type="match status" value="1"/>
</dbReference>
<dbReference type="PROSITE" id="PS00108">
    <property type="entry name" value="PROTEIN_KINASE_ST"/>
    <property type="match status" value="1"/>
</dbReference>
<dbReference type="GO" id="GO:0005737">
    <property type="term" value="C:cytoplasm"/>
    <property type="evidence" value="ECO:0007669"/>
    <property type="project" value="TreeGrafter"/>
</dbReference>
<reference evidence="10" key="1">
    <citation type="submission" date="2020-05" db="EMBL/GenBank/DDBJ databases">
        <title>Phylogenomic resolution of chytrid fungi.</title>
        <authorList>
            <person name="Stajich J.E."/>
            <person name="Amses K."/>
            <person name="Simmons R."/>
            <person name="Seto K."/>
            <person name="Myers J."/>
            <person name="Bonds A."/>
            <person name="Quandt C.A."/>
            <person name="Barry K."/>
            <person name="Liu P."/>
            <person name="Grigoriev I."/>
            <person name="Longcore J.E."/>
            <person name="James T.Y."/>
        </authorList>
    </citation>
    <scope>NUCLEOTIDE SEQUENCE</scope>
    <source>
        <strain evidence="10">JEL0513</strain>
    </source>
</reference>
<evidence type="ECO:0000259" key="8">
    <source>
        <dbReference type="PROSITE" id="PS50011"/>
    </source>
</evidence>
<dbReference type="PROSITE" id="PS00107">
    <property type="entry name" value="PROTEIN_KINASE_ATP"/>
    <property type="match status" value="1"/>
</dbReference>
<evidence type="ECO:0000256" key="3">
    <source>
        <dbReference type="ARBA" id="ARBA00022741"/>
    </source>
</evidence>
<dbReference type="PANTHER" id="PTHR24346">
    <property type="entry name" value="MAP/MICROTUBULE AFFINITY-REGULATING KINASE"/>
    <property type="match status" value="1"/>
</dbReference>
<dbReference type="GO" id="GO:0004674">
    <property type="term" value="F:protein serine/threonine kinase activity"/>
    <property type="evidence" value="ECO:0007669"/>
    <property type="project" value="UniProtKB-KW"/>
</dbReference>
<dbReference type="GO" id="GO:0035556">
    <property type="term" value="P:intracellular signal transduction"/>
    <property type="evidence" value="ECO:0007669"/>
    <property type="project" value="TreeGrafter"/>
</dbReference>
<dbReference type="EMBL" id="JADGJH010000964">
    <property type="protein sequence ID" value="KAJ3120457.1"/>
    <property type="molecule type" value="Genomic_DNA"/>
</dbReference>
<evidence type="ECO:0000313" key="10">
    <source>
        <dbReference type="EMBL" id="KAJ3120457.1"/>
    </source>
</evidence>
<keyword evidence="11" id="KW-1185">Reference proteome</keyword>
<keyword evidence="3 6" id="KW-0547">Nucleotide-binding</keyword>
<comment type="caution">
    <text evidence="10">The sequence shown here is derived from an EMBL/GenBank/DDBJ whole genome shotgun (WGS) entry which is preliminary data.</text>
</comment>
<dbReference type="Pfam" id="PF02149">
    <property type="entry name" value="KA1"/>
    <property type="match status" value="1"/>
</dbReference>
<dbReference type="CDD" id="cd14003">
    <property type="entry name" value="STKc_AMPK-like"/>
    <property type="match status" value="1"/>
</dbReference>
<keyword evidence="4" id="KW-0418">Kinase</keyword>
<feature type="domain" description="KA1" evidence="9">
    <location>
        <begin position="1143"/>
        <end position="1193"/>
    </location>
</feature>
<dbReference type="SUPFAM" id="SSF56112">
    <property type="entry name" value="Protein kinase-like (PK-like)"/>
    <property type="match status" value="1"/>
</dbReference>
<dbReference type="PANTHER" id="PTHR24346:SF110">
    <property type="entry name" value="NON-SPECIFIC SERINE_THREONINE PROTEIN KINASE"/>
    <property type="match status" value="1"/>
</dbReference>
<evidence type="ECO:0000259" key="9">
    <source>
        <dbReference type="PROSITE" id="PS50032"/>
    </source>
</evidence>
<dbReference type="FunFam" id="3.30.200.20:FF:000003">
    <property type="entry name" value="Non-specific serine/threonine protein kinase"/>
    <property type="match status" value="1"/>
</dbReference>
<keyword evidence="5 6" id="KW-0067">ATP-binding</keyword>
<evidence type="ECO:0000256" key="5">
    <source>
        <dbReference type="ARBA" id="ARBA00022840"/>
    </source>
</evidence>
<dbReference type="Gene3D" id="1.10.510.10">
    <property type="entry name" value="Transferase(Phosphotransferase) domain 1"/>
    <property type="match status" value="1"/>
</dbReference>
<dbReference type="GO" id="GO:0005524">
    <property type="term" value="F:ATP binding"/>
    <property type="evidence" value="ECO:0007669"/>
    <property type="project" value="UniProtKB-UniRule"/>
</dbReference>
<organism evidence="10 11">
    <name type="scientific">Physocladia obscura</name>
    <dbReference type="NCBI Taxonomy" id="109957"/>
    <lineage>
        <taxon>Eukaryota</taxon>
        <taxon>Fungi</taxon>
        <taxon>Fungi incertae sedis</taxon>
        <taxon>Chytridiomycota</taxon>
        <taxon>Chytridiomycota incertae sedis</taxon>
        <taxon>Chytridiomycetes</taxon>
        <taxon>Chytridiales</taxon>
        <taxon>Chytriomycetaceae</taxon>
        <taxon>Physocladia</taxon>
    </lineage>
</organism>
<dbReference type="InterPro" id="IPR011009">
    <property type="entry name" value="Kinase-like_dom_sf"/>
</dbReference>
<evidence type="ECO:0000256" key="2">
    <source>
        <dbReference type="ARBA" id="ARBA00022679"/>
    </source>
</evidence>
<feature type="binding site" evidence="6">
    <location>
        <position position="83"/>
    </location>
    <ligand>
        <name>ATP</name>
        <dbReference type="ChEBI" id="CHEBI:30616"/>
    </ligand>
</feature>